<proteinExistence type="predicted"/>
<dbReference type="InterPro" id="IPR011256">
    <property type="entry name" value="Reg_factor_effector_dom_sf"/>
</dbReference>
<sequence>MAAAKGGAVQISEPRIEEHPAMVVAGVSQVFPLDGDFSSLWDELNQKASPAMLDVLNVTQYLGVCTQPNPKGQVRYTAGFLVSEPASAAKLGLGVLELPASTYAVVEVTGPISESIPAGFASFEEAFFVKNPQYRPVGGLEVYGRGDMQAADYRMELWVPLVKRS</sequence>
<evidence type="ECO:0000259" key="1">
    <source>
        <dbReference type="SMART" id="SM00871"/>
    </source>
</evidence>
<evidence type="ECO:0000313" key="2">
    <source>
        <dbReference type="EMBL" id="MBF1657273.1"/>
    </source>
</evidence>
<dbReference type="InterPro" id="IPR053182">
    <property type="entry name" value="YobU-like_regulator"/>
</dbReference>
<dbReference type="Gene3D" id="3.20.80.10">
    <property type="entry name" value="Regulatory factor, effector binding domain"/>
    <property type="match status" value="1"/>
</dbReference>
<dbReference type="InterPro" id="IPR010499">
    <property type="entry name" value="AraC_E-bd"/>
</dbReference>
<dbReference type="SMART" id="SM00871">
    <property type="entry name" value="AraC_E_bind"/>
    <property type="match status" value="1"/>
</dbReference>
<feature type="domain" description="AraC effector-binding" evidence="1">
    <location>
        <begin position="12"/>
        <end position="162"/>
    </location>
</feature>
<protein>
    <submittedName>
        <fullName evidence="2">GyrI-like domain-containing protein</fullName>
    </submittedName>
</protein>
<dbReference type="InterPro" id="IPR029442">
    <property type="entry name" value="GyrI-like"/>
</dbReference>
<dbReference type="SUPFAM" id="SSF55136">
    <property type="entry name" value="Probable bacterial effector-binding domain"/>
    <property type="match status" value="1"/>
</dbReference>
<dbReference type="PANTHER" id="PTHR36444:SF2">
    <property type="entry name" value="TRANSCRIPTIONAL REGULATOR PROTEIN YOBU-RELATED"/>
    <property type="match status" value="1"/>
</dbReference>
<dbReference type="EMBL" id="JABZXO010000009">
    <property type="protein sequence ID" value="MBF1657273.1"/>
    <property type="molecule type" value="Genomic_DNA"/>
</dbReference>
<dbReference type="Pfam" id="PF06445">
    <property type="entry name" value="GyrI-like"/>
    <property type="match status" value="1"/>
</dbReference>
<organism evidence="2 3">
    <name type="scientific">Rothia mucilaginosa</name>
    <dbReference type="NCBI Taxonomy" id="43675"/>
    <lineage>
        <taxon>Bacteria</taxon>
        <taxon>Bacillati</taxon>
        <taxon>Actinomycetota</taxon>
        <taxon>Actinomycetes</taxon>
        <taxon>Micrococcales</taxon>
        <taxon>Micrococcaceae</taxon>
        <taxon>Rothia</taxon>
    </lineage>
</organism>
<accession>A0A930PS35</accession>
<reference evidence="2" key="1">
    <citation type="submission" date="2020-04" db="EMBL/GenBank/DDBJ databases">
        <title>Deep metagenomics examines the oral microbiome during advanced dental caries in children, revealing novel taxa and co-occurrences with host molecules.</title>
        <authorList>
            <person name="Baker J.L."/>
            <person name="Morton J.T."/>
            <person name="Dinis M."/>
            <person name="Alvarez R."/>
            <person name="Tran N.C."/>
            <person name="Knight R."/>
            <person name="Edlund A."/>
        </authorList>
    </citation>
    <scope>NUCLEOTIDE SEQUENCE</scope>
    <source>
        <strain evidence="2">JCVI_39_bin.18</strain>
    </source>
</reference>
<dbReference type="AlphaFoldDB" id="A0A930PS35"/>
<gene>
    <name evidence="2" type="ORF">HXO61_05020</name>
</gene>
<evidence type="ECO:0000313" key="3">
    <source>
        <dbReference type="Proteomes" id="UP000770330"/>
    </source>
</evidence>
<name>A0A930PS35_9MICC</name>
<dbReference type="RefSeq" id="WP_303944599.1">
    <property type="nucleotide sequence ID" value="NZ_JABZXO010000009.1"/>
</dbReference>
<comment type="caution">
    <text evidence="2">The sequence shown here is derived from an EMBL/GenBank/DDBJ whole genome shotgun (WGS) entry which is preliminary data.</text>
</comment>
<dbReference type="PANTHER" id="PTHR36444">
    <property type="entry name" value="TRANSCRIPTIONAL REGULATOR PROTEIN YOBU-RELATED"/>
    <property type="match status" value="1"/>
</dbReference>
<dbReference type="Proteomes" id="UP000770330">
    <property type="component" value="Unassembled WGS sequence"/>
</dbReference>